<dbReference type="EMBL" id="FOWD01000002">
    <property type="protein sequence ID" value="SFN81353.1"/>
    <property type="molecule type" value="Genomic_DNA"/>
</dbReference>
<evidence type="ECO:0000256" key="2">
    <source>
        <dbReference type="RuleBase" id="RU362080"/>
    </source>
</evidence>
<gene>
    <name evidence="3" type="ORF">SAMN04489757_10297</name>
</gene>
<organism evidence="3 4">
    <name type="scientific">Anaerocolumna aminovalerica</name>
    <dbReference type="NCBI Taxonomy" id="1527"/>
    <lineage>
        <taxon>Bacteria</taxon>
        <taxon>Bacillati</taxon>
        <taxon>Bacillota</taxon>
        <taxon>Clostridia</taxon>
        <taxon>Lachnospirales</taxon>
        <taxon>Lachnospiraceae</taxon>
        <taxon>Anaerocolumna</taxon>
    </lineage>
</organism>
<evidence type="ECO:0000313" key="4">
    <source>
        <dbReference type="Proteomes" id="UP000198806"/>
    </source>
</evidence>
<keyword evidence="4" id="KW-1185">Reference proteome</keyword>
<accession>A0A1I5C2U9</accession>
<dbReference type="InterPro" id="IPR006442">
    <property type="entry name" value="Antitoxin_Phd/YefM"/>
</dbReference>
<name>A0A1I5C2U9_9FIRM</name>
<dbReference type="SUPFAM" id="SSF143120">
    <property type="entry name" value="YefM-like"/>
    <property type="match status" value="1"/>
</dbReference>
<dbReference type="OrthoDB" id="9795585at2"/>
<reference evidence="3 4" key="1">
    <citation type="submission" date="2016-10" db="EMBL/GenBank/DDBJ databases">
        <authorList>
            <person name="de Groot N.N."/>
        </authorList>
    </citation>
    <scope>NUCLEOTIDE SEQUENCE [LARGE SCALE GENOMIC DNA]</scope>
    <source>
        <strain evidence="3 4">DSM 1283</strain>
    </source>
</reference>
<dbReference type="RefSeq" id="WP_091683949.1">
    <property type="nucleotide sequence ID" value="NZ_BAABFM010000017.1"/>
</dbReference>
<comment type="similarity">
    <text evidence="1 2">Belongs to the phD/YefM antitoxin family.</text>
</comment>
<evidence type="ECO:0000313" key="3">
    <source>
        <dbReference type="EMBL" id="SFN81353.1"/>
    </source>
</evidence>
<dbReference type="AlphaFoldDB" id="A0A1I5C2U9"/>
<comment type="function">
    <text evidence="2">Antitoxin component of a type II toxin-antitoxin (TA) system.</text>
</comment>
<dbReference type="Pfam" id="PF02604">
    <property type="entry name" value="PhdYeFM_antitox"/>
    <property type="match status" value="1"/>
</dbReference>
<evidence type="ECO:0000256" key="1">
    <source>
        <dbReference type="ARBA" id="ARBA00009981"/>
    </source>
</evidence>
<dbReference type="Proteomes" id="UP000198806">
    <property type="component" value="Unassembled WGS sequence"/>
</dbReference>
<dbReference type="InterPro" id="IPR036165">
    <property type="entry name" value="YefM-like_sf"/>
</dbReference>
<protein>
    <recommendedName>
        <fullName evidence="2">Antitoxin</fullName>
    </recommendedName>
</protein>
<proteinExistence type="inferred from homology"/>
<sequence>MPSIRPSTDLRNSYNQISKYFHTHSEPVYITKNGKDDLIVLDIEAYEKLVGRFEISTLLDQGLEDVKQKNYKNADEIFDEFEGRYKDVKL</sequence>